<accession>A0A1H4AZU5</accession>
<dbReference type="PANTHER" id="PTHR37296:SF1">
    <property type="entry name" value="CONSERVED VIRULENCE FACTOR B"/>
    <property type="match status" value="1"/>
</dbReference>
<gene>
    <name evidence="4" type="ORF">SAMN04488051_103103</name>
</gene>
<evidence type="ECO:0000259" key="2">
    <source>
        <dbReference type="Pfam" id="PF13509"/>
    </source>
</evidence>
<dbReference type="PANTHER" id="PTHR37296">
    <property type="entry name" value="CONSERVED VIRULENCE FACTOR B"/>
    <property type="match status" value="1"/>
</dbReference>
<dbReference type="PIRSF" id="PIRSF012524">
    <property type="entry name" value="YitL_S1"/>
    <property type="match status" value="1"/>
</dbReference>
<dbReference type="STRING" id="152573.SAMN04488051_103103"/>
<keyword evidence="5" id="KW-1185">Reference proteome</keyword>
<dbReference type="InterPro" id="IPR014464">
    <property type="entry name" value="CvfB_fam"/>
</dbReference>
<name>A0A1H4AZU5_ALKAM</name>
<sequence length="275" mass="30853">MLALGKINQLAIKKKVDFGYFLDGLEWGEILLPKRYAPAEAELGQRLDVFLYLDSEDQLIATTELPKVQVGEFALLQAVDVNRVGAFLHWGLSKDLLVPYSEQQIPMQAGKRYLVHCLVDKSNRIIASSKLDKFLDKTPASYQEKQAVDIIIANHTDLGYKAIINQQHWGLLFKDQLKERLYPGQRMTAYIRQVRNDGKIDLSLNPIGAAKVKALEPAILEALQQAGGFLPLHDKSSPDAIYQQFSASKKAFKQAIGSLFKAKKIRIEVDGIYLA</sequence>
<comment type="similarity">
    <text evidence="1">Belongs to the CvfB family.</text>
</comment>
<proteinExistence type="inferred from homology"/>
<dbReference type="Gene3D" id="2.40.50.140">
    <property type="entry name" value="Nucleic acid-binding proteins"/>
    <property type="match status" value="2"/>
</dbReference>
<dbReference type="Proteomes" id="UP000198773">
    <property type="component" value="Unassembled WGS sequence"/>
</dbReference>
<evidence type="ECO:0008006" key="6">
    <source>
        <dbReference type="Google" id="ProtNLM"/>
    </source>
</evidence>
<dbReference type="Pfam" id="PF13509">
    <property type="entry name" value="S1_2"/>
    <property type="match status" value="1"/>
</dbReference>
<dbReference type="InterPro" id="IPR012340">
    <property type="entry name" value="NA-bd_OB-fold"/>
</dbReference>
<reference evidence="4 5" key="1">
    <citation type="submission" date="2016-10" db="EMBL/GenBank/DDBJ databases">
        <authorList>
            <person name="de Groot N.N."/>
        </authorList>
    </citation>
    <scope>NUCLEOTIDE SEQUENCE [LARGE SCALE GENOMIC DNA]</scope>
    <source>
        <strain evidence="4 5">CGMCC 1.3430</strain>
    </source>
</reference>
<dbReference type="InterPro" id="IPR036388">
    <property type="entry name" value="WH-like_DNA-bd_sf"/>
</dbReference>
<dbReference type="InterPro" id="IPR040764">
    <property type="entry name" value="CvfB_WH"/>
</dbReference>
<protein>
    <recommendedName>
        <fullName evidence="6">GntR family transcriptional regulator</fullName>
    </recommendedName>
</protein>
<evidence type="ECO:0000313" key="4">
    <source>
        <dbReference type="EMBL" id="SEA41366.1"/>
    </source>
</evidence>
<dbReference type="AlphaFoldDB" id="A0A1H4AZU5"/>
<dbReference type="InterPro" id="IPR039566">
    <property type="entry name" value="CvfB_S1_st"/>
</dbReference>
<feature type="domain" description="Conserved virulence factor B-like winged helix" evidence="3">
    <location>
        <begin position="219"/>
        <end position="274"/>
    </location>
</feature>
<dbReference type="Gene3D" id="1.10.10.10">
    <property type="entry name" value="Winged helix-like DNA-binding domain superfamily/Winged helix DNA-binding domain"/>
    <property type="match status" value="1"/>
</dbReference>
<evidence type="ECO:0000259" key="3">
    <source>
        <dbReference type="Pfam" id="PF17783"/>
    </source>
</evidence>
<dbReference type="Pfam" id="PF17783">
    <property type="entry name" value="WHD_CvfB"/>
    <property type="match status" value="1"/>
</dbReference>
<dbReference type="RefSeq" id="WP_091341266.1">
    <property type="nucleotide sequence ID" value="NZ_FNRM01000003.1"/>
</dbReference>
<dbReference type="OrthoDB" id="9801597at2"/>
<dbReference type="EMBL" id="FNRM01000003">
    <property type="protein sequence ID" value="SEA41366.1"/>
    <property type="molecule type" value="Genomic_DNA"/>
</dbReference>
<feature type="domain" description="Conserved virulence factor B first S1" evidence="2">
    <location>
        <begin position="4"/>
        <end position="63"/>
    </location>
</feature>
<evidence type="ECO:0000313" key="5">
    <source>
        <dbReference type="Proteomes" id="UP000198773"/>
    </source>
</evidence>
<organism evidence="4 5">
    <name type="scientific">Alkalimonas amylolytica</name>
    <dbReference type="NCBI Taxonomy" id="152573"/>
    <lineage>
        <taxon>Bacteria</taxon>
        <taxon>Pseudomonadati</taxon>
        <taxon>Pseudomonadota</taxon>
        <taxon>Gammaproteobacteria</taxon>
        <taxon>Alkalimonas</taxon>
    </lineage>
</organism>
<evidence type="ECO:0000256" key="1">
    <source>
        <dbReference type="PIRNR" id="PIRNR012524"/>
    </source>
</evidence>